<dbReference type="AlphaFoldDB" id="A0A1M7L6A2"/>
<name>A0A1M7L6A2_9ACTN</name>
<keyword evidence="3" id="KW-1185">Reference proteome</keyword>
<evidence type="ECO:0000313" key="2">
    <source>
        <dbReference type="EMBL" id="SHM73406.1"/>
    </source>
</evidence>
<organism evidence="2 3">
    <name type="scientific">Cryptosporangium aurantiacum</name>
    <dbReference type="NCBI Taxonomy" id="134849"/>
    <lineage>
        <taxon>Bacteria</taxon>
        <taxon>Bacillati</taxon>
        <taxon>Actinomycetota</taxon>
        <taxon>Actinomycetes</taxon>
        <taxon>Cryptosporangiales</taxon>
        <taxon>Cryptosporangiaceae</taxon>
        <taxon>Cryptosporangium</taxon>
    </lineage>
</organism>
<dbReference type="EMBL" id="FRCS01000001">
    <property type="protein sequence ID" value="SHM73406.1"/>
    <property type="molecule type" value="Genomic_DNA"/>
</dbReference>
<dbReference type="STRING" id="134849.SAMN05443668_1011369"/>
<proteinExistence type="predicted"/>
<evidence type="ECO:0000259" key="1">
    <source>
        <dbReference type="Pfam" id="PF13338"/>
    </source>
</evidence>
<dbReference type="Proteomes" id="UP000184440">
    <property type="component" value="Unassembled WGS sequence"/>
</dbReference>
<dbReference type="Pfam" id="PF13338">
    <property type="entry name" value="AbiEi_4"/>
    <property type="match status" value="1"/>
</dbReference>
<sequence length="319" mass="35692">MDADALLAKLLADQHGLILRSQAHALGITDDTIKWRLNRGHWRRVFPGLYATFSGAPTDEQRMIAASLHGGADAQVTGVAALRWHGLRYLPDDERVHILIPNGPRRTSRGFVVAARTNRPDPRPFRRPPLEICSLARAGADAARAGYCRRDVRAFLSEMVQRRLTTVSRLDEEWRAGPRQGSKLLGSVLGELRDGVRSAPEAEFRDLLRTSTILPPIVWNPTLVAADGRRLPRPDGWLEDVGIALETDSDEHHTSPADVRRTRERHNRLAAHGVLTMHFSPRDIRATPQEVLRTIEDAYLRRPRGFTGVRAVDDPARVS</sequence>
<feature type="domain" description="AbiEi antitoxin N-terminal" evidence="1">
    <location>
        <begin position="7"/>
        <end position="51"/>
    </location>
</feature>
<reference evidence="2 3" key="1">
    <citation type="submission" date="2016-11" db="EMBL/GenBank/DDBJ databases">
        <authorList>
            <person name="Jaros S."/>
            <person name="Januszkiewicz K."/>
            <person name="Wedrychowicz H."/>
        </authorList>
    </citation>
    <scope>NUCLEOTIDE SEQUENCE [LARGE SCALE GENOMIC DNA]</scope>
    <source>
        <strain evidence="2 3">DSM 46144</strain>
    </source>
</reference>
<accession>A0A1M7L6A2</accession>
<protein>
    <submittedName>
        <fullName evidence="2">Transcriptional regulator, AbiEi antitoxin, Type IV TA system</fullName>
    </submittedName>
</protein>
<dbReference type="RefSeq" id="WP_073252478.1">
    <property type="nucleotide sequence ID" value="NZ_FRCS01000001.1"/>
</dbReference>
<dbReference type="OrthoDB" id="4870610at2"/>
<evidence type="ECO:0000313" key="3">
    <source>
        <dbReference type="Proteomes" id="UP000184440"/>
    </source>
</evidence>
<gene>
    <name evidence="2" type="ORF">SAMN05443668_1011369</name>
</gene>
<dbReference type="InterPro" id="IPR025159">
    <property type="entry name" value="AbiEi_N"/>
</dbReference>